<name>A0AAW3ZUL0_9BACT</name>
<evidence type="ECO:0000256" key="4">
    <source>
        <dbReference type="ARBA" id="ARBA00023136"/>
    </source>
</evidence>
<evidence type="ECO:0000256" key="3">
    <source>
        <dbReference type="ARBA" id="ARBA00022989"/>
    </source>
</evidence>
<feature type="transmembrane region" description="Helical" evidence="5">
    <location>
        <begin position="27"/>
        <end position="48"/>
    </location>
</feature>
<dbReference type="Proteomes" id="UP000650616">
    <property type="component" value="Unassembled WGS sequence"/>
</dbReference>
<keyword evidence="3 5" id="KW-1133">Transmembrane helix</keyword>
<proteinExistence type="predicted"/>
<evidence type="ECO:0000256" key="1">
    <source>
        <dbReference type="ARBA" id="ARBA00004141"/>
    </source>
</evidence>
<reference evidence="7 8" key="1">
    <citation type="submission" date="2015-08" db="EMBL/GenBank/DDBJ databases">
        <title>Comparative genomics of the Campylobacter concisus group.</title>
        <authorList>
            <person name="Yee E."/>
            <person name="Chapman M.H."/>
            <person name="Huynh S."/>
            <person name="Bono J.L."/>
            <person name="On S.L."/>
            <person name="St Leger J."/>
            <person name="Foster G."/>
            <person name="Parker C.T."/>
            <person name="Miller W.G."/>
        </authorList>
    </citation>
    <scope>NUCLEOTIDE SEQUENCE [LARGE SCALE GENOMIC DNA]</scope>
    <source>
        <strain evidence="7 8">RM9337</strain>
    </source>
</reference>
<dbReference type="InterPro" id="IPR002657">
    <property type="entry name" value="BilAc:Na_symport/Acr3"/>
</dbReference>
<evidence type="ECO:0000313" key="8">
    <source>
        <dbReference type="Proteomes" id="UP000650616"/>
    </source>
</evidence>
<dbReference type="Proteomes" id="UP001318760">
    <property type="component" value="Unassembled WGS sequence"/>
</dbReference>
<dbReference type="Pfam" id="PF01758">
    <property type="entry name" value="SBF"/>
    <property type="match status" value="1"/>
</dbReference>
<evidence type="ECO:0000313" key="6">
    <source>
        <dbReference type="EMBL" id="MBE2987000.1"/>
    </source>
</evidence>
<organism evidence="7 8">
    <name type="scientific">Campylobacter californiensis</name>
    <dbReference type="NCBI Taxonomy" id="1032243"/>
    <lineage>
        <taxon>Bacteria</taxon>
        <taxon>Pseudomonadati</taxon>
        <taxon>Campylobacterota</taxon>
        <taxon>Epsilonproteobacteria</taxon>
        <taxon>Campylobacterales</taxon>
        <taxon>Campylobacteraceae</taxon>
        <taxon>Campylobacter</taxon>
    </lineage>
</organism>
<feature type="transmembrane region" description="Helical" evidence="5">
    <location>
        <begin position="247"/>
        <end position="268"/>
    </location>
</feature>
<protein>
    <submittedName>
        <fullName evidence="7">Bile acid:sodium symporter family protein</fullName>
    </submittedName>
</protein>
<dbReference type="PROSITE" id="PS51257">
    <property type="entry name" value="PROKAR_LIPOPROTEIN"/>
    <property type="match status" value="1"/>
</dbReference>
<feature type="transmembrane region" description="Helical" evidence="5">
    <location>
        <begin position="186"/>
        <end position="206"/>
    </location>
</feature>
<keyword evidence="8" id="KW-1185">Reference proteome</keyword>
<sequence length="311" mass="33246">MKALIFPILAIISSALACFMPEIFVGYKGHIITLLVIIMLGMGMTLTFNDFRDIFYKKSALGIGITLQFVVMPIVALGVSMMFGLENELMVGMMLVGTSAGGTASNVITYIAKGDLALSVSMTLCSTLLSIVLMPFLTWLYIGQKVPVPAIDMLIDLIKITLVPLTIGICLNTFAHKFIQKIQKVMPTISMGAIILIIAIIVAANNANIQKVGLLVVLAVMIHNCSGLLFGYFGAKICGFSEKIARTIAIEVGMQNSGLSVALAIKYFSGLSALPGAIFSIWHNISGALLASFWASKTNLAQKSSIKATLL</sequence>
<feature type="transmembrane region" description="Helical" evidence="5">
    <location>
        <begin position="154"/>
        <end position="174"/>
    </location>
</feature>
<evidence type="ECO:0000313" key="7">
    <source>
        <dbReference type="EMBL" id="MBE3608244.1"/>
    </source>
</evidence>
<dbReference type="GO" id="GO:0016020">
    <property type="term" value="C:membrane"/>
    <property type="evidence" value="ECO:0007669"/>
    <property type="project" value="UniProtKB-SubCell"/>
</dbReference>
<evidence type="ECO:0000256" key="2">
    <source>
        <dbReference type="ARBA" id="ARBA00022692"/>
    </source>
</evidence>
<dbReference type="InterPro" id="IPR004710">
    <property type="entry name" value="Bilac:Na_transpt"/>
</dbReference>
<keyword evidence="4 5" id="KW-0472">Membrane</keyword>
<evidence type="ECO:0000256" key="5">
    <source>
        <dbReference type="SAM" id="Phobius"/>
    </source>
</evidence>
<dbReference type="RefSeq" id="WP_170016393.1">
    <property type="nucleotide sequence ID" value="NZ_CP012545.1"/>
</dbReference>
<evidence type="ECO:0000313" key="9">
    <source>
        <dbReference type="Proteomes" id="UP001318760"/>
    </source>
</evidence>
<dbReference type="InterPro" id="IPR038770">
    <property type="entry name" value="Na+/solute_symporter_sf"/>
</dbReference>
<feature type="transmembrane region" description="Helical" evidence="5">
    <location>
        <begin position="124"/>
        <end position="142"/>
    </location>
</feature>
<dbReference type="PANTHER" id="PTHR10361">
    <property type="entry name" value="SODIUM-BILE ACID COTRANSPORTER"/>
    <property type="match status" value="1"/>
</dbReference>
<dbReference type="EMBL" id="LIWG01000006">
    <property type="protein sequence ID" value="MBE3608244.1"/>
    <property type="molecule type" value="Genomic_DNA"/>
</dbReference>
<dbReference type="PANTHER" id="PTHR10361:SF28">
    <property type="entry name" value="P3 PROTEIN-RELATED"/>
    <property type="match status" value="1"/>
</dbReference>
<comment type="caution">
    <text evidence="7">The sequence shown here is derived from an EMBL/GenBank/DDBJ whole genome shotgun (WGS) entry which is preliminary data.</text>
</comment>
<dbReference type="Gene3D" id="1.20.1530.20">
    <property type="match status" value="1"/>
</dbReference>
<dbReference type="EMBL" id="JADBHS010000015">
    <property type="protein sequence ID" value="MBE2987000.1"/>
    <property type="molecule type" value="Genomic_DNA"/>
</dbReference>
<dbReference type="AlphaFoldDB" id="A0AAW3ZUL0"/>
<feature type="transmembrane region" description="Helical" evidence="5">
    <location>
        <begin position="60"/>
        <end position="83"/>
    </location>
</feature>
<feature type="transmembrane region" description="Helical" evidence="5">
    <location>
        <begin position="212"/>
        <end position="235"/>
    </location>
</feature>
<accession>A0AAW3ZUL0</accession>
<gene>
    <name evidence="6" type="ORF">CCAL12919_07690</name>
    <name evidence="7" type="ORF">CCAL9337_05855</name>
</gene>
<comment type="subcellular location">
    <subcellularLocation>
        <location evidence="1">Membrane</location>
        <topology evidence="1">Multi-pass membrane protein</topology>
    </subcellularLocation>
</comment>
<reference evidence="6 9" key="2">
    <citation type="submission" date="2020-10" db="EMBL/GenBank/DDBJ databases">
        <title>Campylobacter californiensis sp. nov. isolated from cattle and feral swine in California.</title>
        <authorList>
            <person name="Miller W.G."/>
        </authorList>
    </citation>
    <scope>NUCLEOTIDE SEQUENCE [LARGE SCALE GENOMIC DNA]</scope>
    <source>
        <strain evidence="6 9">RM12919</strain>
    </source>
</reference>
<keyword evidence="2 5" id="KW-0812">Transmembrane</keyword>
<feature type="transmembrane region" description="Helical" evidence="5">
    <location>
        <begin position="89"/>
        <end position="112"/>
    </location>
</feature>